<sequence length="364" mass="41099">MAPRKALSPSSTVDFEKFRHIRVRPEDLEGPSESSKRSRTTCSNTLTALDVIVELSLEAWTHAKSQCRNGTDIPMFMEKWRDLVQKDDRSAVVALAHAVHATKTTLRQPSISIILDEGGGALYDVANANSIARENIWWPKISHIVPELSHWVLAIEAPNSQTSLQLLMEELLQSTFTSPYAMLGLQGQLCDGSVTTKIDAKPALFIGDRVLRTQQATHGALRVLGLSTFVATFWDAVLTQNEKSCSSCNVVRPPRQLKRCARCHCACYCNRDCQTAHFQYQHRMECNEWKDIYERYAGNPMIRTSIRQKTAIMNNLENFVYPKLMEESKIMYSLKAVLREDIISSKEQACLGNGWEAKLKYLAS</sequence>
<proteinExistence type="predicted"/>
<gene>
    <name evidence="6" type="ORF">SEMRO_898_G217610.1</name>
</gene>
<dbReference type="EMBL" id="CAICTM010000896">
    <property type="protein sequence ID" value="CAB9517996.1"/>
    <property type="molecule type" value="Genomic_DNA"/>
</dbReference>
<evidence type="ECO:0000256" key="4">
    <source>
        <dbReference type="PROSITE-ProRule" id="PRU00134"/>
    </source>
</evidence>
<dbReference type="Gene3D" id="6.10.140.2220">
    <property type="match status" value="1"/>
</dbReference>
<evidence type="ECO:0000256" key="1">
    <source>
        <dbReference type="ARBA" id="ARBA00022723"/>
    </source>
</evidence>
<reference evidence="6" key="1">
    <citation type="submission" date="2020-06" db="EMBL/GenBank/DDBJ databases">
        <authorList>
            <consortium name="Plant Systems Biology data submission"/>
        </authorList>
    </citation>
    <scope>NUCLEOTIDE SEQUENCE</scope>
    <source>
        <strain evidence="6">D6</strain>
    </source>
</reference>
<protein>
    <recommendedName>
        <fullName evidence="5">MYND-type domain-containing protein</fullName>
    </recommendedName>
</protein>
<dbReference type="GO" id="GO:0008270">
    <property type="term" value="F:zinc ion binding"/>
    <property type="evidence" value="ECO:0007669"/>
    <property type="project" value="UniProtKB-KW"/>
</dbReference>
<evidence type="ECO:0000313" key="6">
    <source>
        <dbReference type="EMBL" id="CAB9517996.1"/>
    </source>
</evidence>
<evidence type="ECO:0000313" key="7">
    <source>
        <dbReference type="Proteomes" id="UP001153069"/>
    </source>
</evidence>
<evidence type="ECO:0000256" key="2">
    <source>
        <dbReference type="ARBA" id="ARBA00022771"/>
    </source>
</evidence>
<keyword evidence="1" id="KW-0479">Metal-binding</keyword>
<evidence type="ECO:0000256" key="3">
    <source>
        <dbReference type="ARBA" id="ARBA00022833"/>
    </source>
</evidence>
<dbReference type="AlphaFoldDB" id="A0A9N8EEV6"/>
<comment type="caution">
    <text evidence="6">The sequence shown here is derived from an EMBL/GenBank/DDBJ whole genome shotgun (WGS) entry which is preliminary data.</text>
</comment>
<accession>A0A9N8EEV6</accession>
<dbReference type="OrthoDB" id="194358at2759"/>
<dbReference type="PROSITE" id="PS50865">
    <property type="entry name" value="ZF_MYND_2"/>
    <property type="match status" value="1"/>
</dbReference>
<dbReference type="SUPFAM" id="SSF144232">
    <property type="entry name" value="HIT/MYND zinc finger-like"/>
    <property type="match status" value="1"/>
</dbReference>
<evidence type="ECO:0000259" key="5">
    <source>
        <dbReference type="PROSITE" id="PS50865"/>
    </source>
</evidence>
<keyword evidence="3" id="KW-0862">Zinc</keyword>
<dbReference type="Proteomes" id="UP001153069">
    <property type="component" value="Unassembled WGS sequence"/>
</dbReference>
<keyword evidence="2 4" id="KW-0863">Zinc-finger</keyword>
<feature type="domain" description="MYND-type" evidence="5">
    <location>
        <begin position="245"/>
        <end position="286"/>
    </location>
</feature>
<name>A0A9N8EEV6_9STRA</name>
<dbReference type="PROSITE" id="PS01360">
    <property type="entry name" value="ZF_MYND_1"/>
    <property type="match status" value="1"/>
</dbReference>
<organism evidence="6 7">
    <name type="scientific">Seminavis robusta</name>
    <dbReference type="NCBI Taxonomy" id="568900"/>
    <lineage>
        <taxon>Eukaryota</taxon>
        <taxon>Sar</taxon>
        <taxon>Stramenopiles</taxon>
        <taxon>Ochrophyta</taxon>
        <taxon>Bacillariophyta</taxon>
        <taxon>Bacillariophyceae</taxon>
        <taxon>Bacillariophycidae</taxon>
        <taxon>Naviculales</taxon>
        <taxon>Naviculaceae</taxon>
        <taxon>Seminavis</taxon>
    </lineage>
</organism>
<dbReference type="InterPro" id="IPR002893">
    <property type="entry name" value="Znf_MYND"/>
</dbReference>
<dbReference type="Gene3D" id="1.10.220.160">
    <property type="match status" value="1"/>
</dbReference>
<keyword evidence="7" id="KW-1185">Reference proteome</keyword>